<proteinExistence type="predicted"/>
<name>A0AAN7USH5_9COLE</name>
<dbReference type="PANTHER" id="PTHR21301">
    <property type="entry name" value="REVERSE TRANSCRIPTASE"/>
    <property type="match status" value="1"/>
</dbReference>
<reference evidence="2 3" key="1">
    <citation type="journal article" date="2024" name="Insects">
        <title>An Improved Chromosome-Level Genome Assembly of the Firefly Pyrocoelia pectoralis.</title>
        <authorList>
            <person name="Fu X."/>
            <person name="Meyer-Rochow V.B."/>
            <person name="Ballantyne L."/>
            <person name="Zhu X."/>
        </authorList>
    </citation>
    <scope>NUCLEOTIDE SEQUENCE [LARGE SCALE GENOMIC DNA]</scope>
    <source>
        <strain evidence="2">XCY_ONT2</strain>
    </source>
</reference>
<gene>
    <name evidence="2" type="ORF">RI129_000161</name>
</gene>
<keyword evidence="3" id="KW-1185">Reference proteome</keyword>
<accession>A0AAN7USH5</accession>
<dbReference type="InterPro" id="IPR000477">
    <property type="entry name" value="RT_dom"/>
</dbReference>
<evidence type="ECO:0000313" key="3">
    <source>
        <dbReference type="Proteomes" id="UP001329430"/>
    </source>
</evidence>
<comment type="caution">
    <text evidence="2">The sequence shown here is derived from an EMBL/GenBank/DDBJ whole genome shotgun (WGS) entry which is preliminary data.</text>
</comment>
<sequence>MCTKADKGNCLVILNKCDYITKVLDFISGPGFSILKHNPTTNFTRTVRNMVYNQRQNLSTFNINYKALLNMNPVCPLLYGLPKIHKPDIPIRPVVCFTDTPVSKITSWLNSILKQHITFARSFSIKNSLNLTSKISSITLPPSFSMVSFDVKNLFPSIPSNECIQLVSEHLSSTHLSDDQYTCIITLLKLCIHQNFFKFNNQCYTQIDGLAMGSNLSPLLAEIFMNNLESNHIATKKKKKKKKKATTPFPF</sequence>
<dbReference type="PROSITE" id="PS50878">
    <property type="entry name" value="RT_POL"/>
    <property type="match status" value="1"/>
</dbReference>
<dbReference type="AlphaFoldDB" id="A0AAN7USH5"/>
<protein>
    <recommendedName>
        <fullName evidence="1">Reverse transcriptase domain-containing protein</fullName>
    </recommendedName>
</protein>
<evidence type="ECO:0000313" key="2">
    <source>
        <dbReference type="EMBL" id="KAK5637900.1"/>
    </source>
</evidence>
<dbReference type="EMBL" id="JAVRBK010000015">
    <property type="protein sequence ID" value="KAK5637900.1"/>
    <property type="molecule type" value="Genomic_DNA"/>
</dbReference>
<evidence type="ECO:0000259" key="1">
    <source>
        <dbReference type="PROSITE" id="PS50878"/>
    </source>
</evidence>
<dbReference type="Proteomes" id="UP001329430">
    <property type="component" value="Unassembled WGS sequence"/>
</dbReference>
<feature type="domain" description="Reverse transcriptase" evidence="1">
    <location>
        <begin position="65"/>
        <end position="251"/>
    </location>
</feature>
<dbReference type="PANTHER" id="PTHR21301:SF10">
    <property type="entry name" value="REVERSE TRANSCRIPTASE DOMAIN-CONTAINING PROTEIN"/>
    <property type="match status" value="1"/>
</dbReference>
<organism evidence="2 3">
    <name type="scientific">Pyrocoelia pectoralis</name>
    <dbReference type="NCBI Taxonomy" id="417401"/>
    <lineage>
        <taxon>Eukaryota</taxon>
        <taxon>Metazoa</taxon>
        <taxon>Ecdysozoa</taxon>
        <taxon>Arthropoda</taxon>
        <taxon>Hexapoda</taxon>
        <taxon>Insecta</taxon>
        <taxon>Pterygota</taxon>
        <taxon>Neoptera</taxon>
        <taxon>Endopterygota</taxon>
        <taxon>Coleoptera</taxon>
        <taxon>Polyphaga</taxon>
        <taxon>Elateriformia</taxon>
        <taxon>Elateroidea</taxon>
        <taxon>Lampyridae</taxon>
        <taxon>Lampyrinae</taxon>
        <taxon>Pyrocoelia</taxon>
    </lineage>
</organism>